<sequence>MNNNNLDNCSGCYCMDGECLKIIKYNQDGINERRLLRCPKQDCCDDCDPNDKNPQKYNKKWIVNRKNIINDNSNNYINNNNNNKNNKNNKRELDCKDRSKENCVNNNGCYWEKRSVECRDLLVKFLTSEGLDGVSYELPIGNYDLKDIEKLDFMPKYILVPFGLKVKIWKSPGYVGNEKLMDGNITPGNLDQTLQKRLMYKIKDVIKSMQICNMEECVKPSEYSNMKLISIIDSNNINMVEKKQVSNVEEYKNLLKGEIKINLELIDSKYEDCVEEVIQYLKNNNIDINIDIDEIEELNTLQKIKYLIDTLPSCSELNYNNPSPSLDTPIYSLNKEQETNNIKEPGNNNILKELNKKNIQTNLVKNILIVILVFVILMFLLLGIIIFVGRK</sequence>
<proteinExistence type="predicted"/>
<evidence type="ECO:0000256" key="1">
    <source>
        <dbReference type="SAM" id="Phobius"/>
    </source>
</evidence>
<name>A0A5B8HWE9_9VIRU</name>
<evidence type="ECO:0000313" key="2">
    <source>
        <dbReference type="EMBL" id="QDY52429.1"/>
    </source>
</evidence>
<keyword evidence="1" id="KW-1133">Transmembrane helix</keyword>
<feature type="transmembrane region" description="Helical" evidence="1">
    <location>
        <begin position="367"/>
        <end position="388"/>
    </location>
</feature>
<organism evidence="2">
    <name type="scientific">Mimiviridae sp. ChoanoV1</name>
    <dbReference type="NCBI Taxonomy" id="2596887"/>
    <lineage>
        <taxon>Viruses</taxon>
        <taxon>Varidnaviria</taxon>
        <taxon>Bamfordvirae</taxon>
        <taxon>Nucleocytoviricota</taxon>
        <taxon>Megaviricetes</taxon>
        <taxon>Imitervirales</taxon>
        <taxon>Schizomimiviridae</taxon>
    </lineage>
</organism>
<accession>A0A5B8HWE9</accession>
<keyword evidence="1" id="KW-0472">Membrane</keyword>
<reference evidence="2" key="1">
    <citation type="submission" date="2018-11" db="EMBL/GenBank/DDBJ databases">
        <title>A distinct lineage of giant viruses engineers rhodopsin photosystems in predatory marine eukaryotes.</title>
        <authorList>
            <person name="Needham D.M."/>
            <person name="Yoshizawa S."/>
            <person name="Hosaka T."/>
            <person name="Poirier C."/>
            <person name="Choi C.-J."/>
            <person name="Hehenberger E."/>
            <person name="Irwin N.A.T."/>
            <person name="Wilken S."/>
            <person name="Yung C.-M."/>
            <person name="Bachy C."/>
            <person name="Kurihara R."/>
            <person name="Nakajima Y."/>
            <person name="Kojima K."/>
            <person name="Kimura-Someya T."/>
            <person name="Leonard G."/>
            <person name="Malmstrom R.R."/>
            <person name="Mende D."/>
            <person name="Olson D.K."/>
            <person name="Sudo Y."/>
            <person name="Sudek S."/>
            <person name="Richards T.A."/>
            <person name="DeLong E.F."/>
            <person name="Keeling P.J."/>
            <person name="Santoro A.E."/>
            <person name="Shirouzu M."/>
            <person name="Iwasaki W."/>
            <person name="Worden A.Z."/>
        </authorList>
    </citation>
    <scope>NUCLEOTIDE SEQUENCE</scope>
</reference>
<protein>
    <submittedName>
        <fullName evidence="2">Uncharacterized protein</fullName>
    </submittedName>
</protein>
<gene>
    <name evidence="2" type="ORF">8_26</name>
</gene>
<keyword evidence="1" id="KW-0812">Transmembrane</keyword>
<dbReference type="EMBL" id="MK250092">
    <property type="protein sequence ID" value="QDY52429.1"/>
    <property type="molecule type" value="Genomic_DNA"/>
</dbReference>